<organism evidence="2 3">
    <name type="scientific">Ideonella azotifigens</name>
    <dbReference type="NCBI Taxonomy" id="513160"/>
    <lineage>
        <taxon>Bacteria</taxon>
        <taxon>Pseudomonadati</taxon>
        <taxon>Pseudomonadota</taxon>
        <taxon>Betaproteobacteria</taxon>
        <taxon>Burkholderiales</taxon>
        <taxon>Sphaerotilaceae</taxon>
        <taxon>Ideonella</taxon>
    </lineage>
</organism>
<dbReference type="Proteomes" id="UP001500279">
    <property type="component" value="Unassembled WGS sequence"/>
</dbReference>
<evidence type="ECO:0000313" key="3">
    <source>
        <dbReference type="Proteomes" id="UP001500279"/>
    </source>
</evidence>
<dbReference type="EMBL" id="BAAAEW010000004">
    <property type="protein sequence ID" value="GAA0741990.1"/>
    <property type="molecule type" value="Genomic_DNA"/>
</dbReference>
<evidence type="ECO:0008006" key="4">
    <source>
        <dbReference type="Google" id="ProtNLM"/>
    </source>
</evidence>
<gene>
    <name evidence="2" type="ORF">GCM10009107_05020</name>
</gene>
<evidence type="ECO:0000256" key="1">
    <source>
        <dbReference type="SAM" id="MobiDB-lite"/>
    </source>
</evidence>
<feature type="region of interest" description="Disordered" evidence="1">
    <location>
        <begin position="352"/>
        <end position="377"/>
    </location>
</feature>
<dbReference type="SUPFAM" id="SSF52540">
    <property type="entry name" value="P-loop containing nucleoside triphosphate hydrolases"/>
    <property type="match status" value="1"/>
</dbReference>
<sequence length="377" mass="42034">MRTCYLHIGMPKTGTMSIQASLGRATSLGDKFKYIVLDKQVNCSAALLEIFAGEVTQREQELRTGWTPEQGLANRNRLLAQLHSSFDDQHEVFILSGERLHNLTVPQLQELRKALSRHVDQVKVLAYVRGAASWIESAFQQRLKTGSPANFNNLRNVLPKYQAKFLRFDRAFDRENVVLWPFNPAEFPGKDVVLDFCHRLAIPFDASRVIIDNEGVSVDGLALLYLYRRLAKQGKLSPQDKLDVRLLTRQLRDIEGDKMRLAPSVLKPYLELTAADMAWMEERLGSSISALPPERPGALRTEADLLQLTPRALIWLQRTLGDALPDSPTHEQVVVAMDIWLAGLRSKAARAGAAGGQPAAKTARANRLAAARATPKA</sequence>
<name>A0ABP3UW67_9BURK</name>
<dbReference type="InterPro" id="IPR027417">
    <property type="entry name" value="P-loop_NTPase"/>
</dbReference>
<comment type="caution">
    <text evidence="2">The sequence shown here is derived from an EMBL/GenBank/DDBJ whole genome shotgun (WGS) entry which is preliminary data.</text>
</comment>
<proteinExistence type="predicted"/>
<evidence type="ECO:0000313" key="2">
    <source>
        <dbReference type="EMBL" id="GAA0741990.1"/>
    </source>
</evidence>
<dbReference type="RefSeq" id="WP_141286269.1">
    <property type="nucleotide sequence ID" value="NZ_BAAAEW010000004.1"/>
</dbReference>
<accession>A0ABP3UW67</accession>
<keyword evidence="3" id="KW-1185">Reference proteome</keyword>
<protein>
    <recommendedName>
        <fullName evidence="4">Sulfotransferase family protein</fullName>
    </recommendedName>
</protein>
<reference evidence="3" key="1">
    <citation type="journal article" date="2019" name="Int. J. Syst. Evol. Microbiol.">
        <title>The Global Catalogue of Microorganisms (GCM) 10K type strain sequencing project: providing services to taxonomists for standard genome sequencing and annotation.</title>
        <authorList>
            <consortium name="The Broad Institute Genomics Platform"/>
            <consortium name="The Broad Institute Genome Sequencing Center for Infectious Disease"/>
            <person name="Wu L."/>
            <person name="Ma J."/>
        </authorList>
    </citation>
    <scope>NUCLEOTIDE SEQUENCE [LARGE SCALE GENOMIC DNA]</scope>
    <source>
        <strain evidence="3">JCM 15503</strain>
    </source>
</reference>